<dbReference type="EMBL" id="CP017107">
    <property type="protein sequence ID" value="AOO73309.1"/>
    <property type="molecule type" value="Genomic_DNA"/>
</dbReference>
<proteinExistence type="predicted"/>
<evidence type="ECO:0000313" key="3">
    <source>
        <dbReference type="Proteomes" id="UP000094723"/>
    </source>
</evidence>
<sequence>MSKITIEKLHEVTLPPEKKKSVKIDFVSYYLWRPICDRISIWLMPTNITPTAVTVFSFWSSILSLLFFILLPNKLGALLGYLAIWLWNIADGIDGNIARYKKLFSKSGDLWDATAGYMAMVAFYLGSGIVASNEKSILLDNLINSKYYILMGAISAICTIFPRLIVQKKNVVYGDAAVKKLKNKATYTFSRIILLNITSINGLAGILLLISILFNMVNLFTICYLLVQLMFFTASMITVMKDL</sequence>
<accession>A0A1D7TQT7</accession>
<dbReference type="Proteomes" id="UP000094723">
    <property type="component" value="Chromosome"/>
</dbReference>
<evidence type="ECO:0000256" key="1">
    <source>
        <dbReference type="SAM" id="Phobius"/>
    </source>
</evidence>
<keyword evidence="1" id="KW-0812">Transmembrane</keyword>
<dbReference type="AlphaFoldDB" id="A0A1D7TQT7"/>
<dbReference type="GO" id="GO:0008654">
    <property type="term" value="P:phospholipid biosynthetic process"/>
    <property type="evidence" value="ECO:0007669"/>
    <property type="project" value="InterPro"/>
</dbReference>
<dbReference type="GO" id="GO:0016780">
    <property type="term" value="F:phosphotransferase activity, for other substituted phosphate groups"/>
    <property type="evidence" value="ECO:0007669"/>
    <property type="project" value="InterPro"/>
</dbReference>
<evidence type="ECO:0000313" key="2">
    <source>
        <dbReference type="EMBL" id="AOO73309.1"/>
    </source>
</evidence>
<name>A0A1D7TQT7_9LACO</name>
<keyword evidence="1" id="KW-0472">Membrane</keyword>
<organism evidence="2 3">
    <name type="scientific">Ligilactobacillus salivarius</name>
    <dbReference type="NCBI Taxonomy" id="1624"/>
    <lineage>
        <taxon>Bacteria</taxon>
        <taxon>Bacillati</taxon>
        <taxon>Bacillota</taxon>
        <taxon>Bacilli</taxon>
        <taxon>Lactobacillales</taxon>
        <taxon>Lactobacillaceae</taxon>
        <taxon>Ligilactobacillus</taxon>
    </lineage>
</organism>
<feature type="transmembrane region" description="Helical" evidence="1">
    <location>
        <begin position="187"/>
        <end position="213"/>
    </location>
</feature>
<keyword evidence="1" id="KW-1133">Transmembrane helix</keyword>
<protein>
    <recommendedName>
        <fullName evidence="4">CDP-alcohol phosphatidyltransferase family protein</fullName>
    </recommendedName>
</protein>
<feature type="transmembrane region" description="Helical" evidence="1">
    <location>
        <begin position="77"/>
        <end position="98"/>
    </location>
</feature>
<feature type="transmembrane region" description="Helical" evidence="1">
    <location>
        <begin position="48"/>
        <end position="71"/>
    </location>
</feature>
<dbReference type="InterPro" id="IPR000462">
    <property type="entry name" value="CDP-OH_P_trans"/>
</dbReference>
<dbReference type="Pfam" id="PF01066">
    <property type="entry name" value="CDP-OH_P_transf"/>
    <property type="match status" value="1"/>
</dbReference>
<feature type="transmembrane region" description="Helical" evidence="1">
    <location>
        <begin position="219"/>
        <end position="240"/>
    </location>
</feature>
<feature type="transmembrane region" description="Helical" evidence="1">
    <location>
        <begin position="110"/>
        <end position="127"/>
    </location>
</feature>
<reference evidence="2 3" key="1">
    <citation type="submission" date="2016-09" db="EMBL/GenBank/DDBJ databases">
        <title>Complete Genome Sequence of Lactobacillus salivarius Jin.</title>
        <authorList>
            <person name="Jin N."/>
            <person name="Li C."/>
            <person name="Wang M."/>
            <person name="Ren D."/>
            <person name="Di Y."/>
            <person name="Pan R."/>
            <person name="Du S."/>
            <person name="Lu H."/>
            <person name="Li X."/>
            <person name="Tian M."/>
        </authorList>
    </citation>
    <scope>NUCLEOTIDE SEQUENCE [LARGE SCALE GENOMIC DNA]</scope>
    <source>
        <strain evidence="2 3">CICC 23174</strain>
    </source>
</reference>
<evidence type="ECO:0008006" key="4">
    <source>
        <dbReference type="Google" id="ProtNLM"/>
    </source>
</evidence>
<feature type="transmembrane region" description="Helical" evidence="1">
    <location>
        <begin position="147"/>
        <end position="166"/>
    </location>
</feature>
<dbReference type="RefSeq" id="WP_069468944.1">
    <property type="nucleotide sequence ID" value="NZ_CP017107.1"/>
</dbReference>
<dbReference type="Gene3D" id="1.20.120.1760">
    <property type="match status" value="1"/>
</dbReference>
<dbReference type="InterPro" id="IPR043130">
    <property type="entry name" value="CDP-OH_PTrfase_TM_dom"/>
</dbReference>
<dbReference type="GO" id="GO:0016020">
    <property type="term" value="C:membrane"/>
    <property type="evidence" value="ECO:0007669"/>
    <property type="project" value="InterPro"/>
</dbReference>
<gene>
    <name evidence="2" type="ORF">BHF65_03365</name>
</gene>